<dbReference type="PANTHER" id="PTHR19328">
    <property type="entry name" value="HEDGEHOG-INTERACTING PROTEIN"/>
    <property type="match status" value="1"/>
</dbReference>
<evidence type="ECO:0000259" key="3">
    <source>
        <dbReference type="Pfam" id="PF07995"/>
    </source>
</evidence>
<evidence type="ECO:0000256" key="2">
    <source>
        <dbReference type="SAM" id="SignalP"/>
    </source>
</evidence>
<accession>A0ABW0R5D7</accession>
<name>A0ABW0R5D7_9BACL</name>
<dbReference type="Proteomes" id="UP001596108">
    <property type="component" value="Unassembled WGS sequence"/>
</dbReference>
<feature type="chain" id="PRO_5047461296" evidence="2">
    <location>
        <begin position="22"/>
        <end position="421"/>
    </location>
</feature>
<dbReference type="InterPro" id="IPR011041">
    <property type="entry name" value="Quinoprot_gluc/sorb_DH_b-prop"/>
</dbReference>
<feature type="compositionally biased region" description="Low complexity" evidence="1">
    <location>
        <begin position="44"/>
        <end position="68"/>
    </location>
</feature>
<proteinExistence type="predicted"/>
<dbReference type="RefSeq" id="WP_378113449.1">
    <property type="nucleotide sequence ID" value="NZ_JBHSNC010000054.1"/>
</dbReference>
<evidence type="ECO:0000313" key="5">
    <source>
        <dbReference type="Proteomes" id="UP001596108"/>
    </source>
</evidence>
<keyword evidence="5" id="KW-1185">Reference proteome</keyword>
<reference evidence="5" key="1">
    <citation type="journal article" date="2019" name="Int. J. Syst. Evol. Microbiol.">
        <title>The Global Catalogue of Microorganisms (GCM) 10K type strain sequencing project: providing services to taxonomists for standard genome sequencing and annotation.</title>
        <authorList>
            <consortium name="The Broad Institute Genomics Platform"/>
            <consortium name="The Broad Institute Genome Sequencing Center for Infectious Disease"/>
            <person name="Wu L."/>
            <person name="Ma J."/>
        </authorList>
    </citation>
    <scope>NUCLEOTIDE SEQUENCE [LARGE SCALE GENOMIC DNA]</scope>
    <source>
        <strain evidence="5">CGMCC 1.18578</strain>
    </source>
</reference>
<dbReference type="PROSITE" id="PS51257">
    <property type="entry name" value="PROKAR_LIPOPROTEIN"/>
    <property type="match status" value="1"/>
</dbReference>
<gene>
    <name evidence="4" type="ORF">ACFPQ4_18870</name>
</gene>
<evidence type="ECO:0000256" key="1">
    <source>
        <dbReference type="SAM" id="MobiDB-lite"/>
    </source>
</evidence>
<dbReference type="InterPro" id="IPR011042">
    <property type="entry name" value="6-blade_b-propeller_TolB-like"/>
</dbReference>
<dbReference type="Pfam" id="PF07995">
    <property type="entry name" value="GSDH"/>
    <property type="match status" value="1"/>
</dbReference>
<feature type="signal peptide" evidence="2">
    <location>
        <begin position="1"/>
        <end position="21"/>
    </location>
</feature>
<keyword evidence="2" id="KW-0732">Signal</keyword>
<protein>
    <submittedName>
        <fullName evidence="4">PQQ-dependent sugar dehydrogenase</fullName>
    </submittedName>
</protein>
<feature type="domain" description="Glucose/Sorbosone dehydrogenase" evidence="3">
    <location>
        <begin position="86"/>
        <end position="417"/>
    </location>
</feature>
<dbReference type="InterPro" id="IPR012938">
    <property type="entry name" value="Glc/Sorbosone_DH"/>
</dbReference>
<evidence type="ECO:0000313" key="4">
    <source>
        <dbReference type="EMBL" id="MFC5531487.1"/>
    </source>
</evidence>
<dbReference type="EMBL" id="JBHSNC010000054">
    <property type="protein sequence ID" value="MFC5531487.1"/>
    <property type="molecule type" value="Genomic_DNA"/>
</dbReference>
<dbReference type="Gene3D" id="2.120.10.30">
    <property type="entry name" value="TolB, C-terminal domain"/>
    <property type="match status" value="1"/>
</dbReference>
<organism evidence="4 5">
    <name type="scientific">Cohnella yongneupensis</name>
    <dbReference type="NCBI Taxonomy" id="425006"/>
    <lineage>
        <taxon>Bacteria</taxon>
        <taxon>Bacillati</taxon>
        <taxon>Bacillota</taxon>
        <taxon>Bacilli</taxon>
        <taxon>Bacillales</taxon>
        <taxon>Paenibacillaceae</taxon>
        <taxon>Cohnella</taxon>
    </lineage>
</organism>
<comment type="caution">
    <text evidence="4">The sequence shown here is derived from an EMBL/GenBank/DDBJ whole genome shotgun (WGS) entry which is preliminary data.</text>
</comment>
<dbReference type="SUPFAM" id="SSF50952">
    <property type="entry name" value="Soluble quinoprotein glucose dehydrogenase"/>
    <property type="match status" value="1"/>
</dbReference>
<dbReference type="PANTHER" id="PTHR19328:SF75">
    <property type="entry name" value="ALDOSE SUGAR DEHYDROGENASE YLII"/>
    <property type="match status" value="1"/>
</dbReference>
<sequence length="421" mass="46202">MKFLKLIFVCALLALSLTACFGSDEPKGDGEPVASNEPKRTNETTPDASSEPPATSASPTETEATEAAGTPEAITLHALFGETTFERPVGFATRKDHPRDIYIIEQAGRIVGMNLDRPKDKPAVLLDISDRVYAEGDEQGLLGLAFHPNDPGKAYVNYTTKTHTVIARFDAPADDPERLDPLSEEQLLTFKQPYANHNGGQLAFGPDGYLYIGTGDGGSAGDPHNNAQNLNSYLGKILRIDVDRFAEGLSYGFPADNPFLKDGLPEIYAYGLRNPWRFSFDEATGKLWTADVGQNRYEEIDLVEKGGNYGWRIQEGTACFNPQENCETDGLKQPIYTYGRDAGVSVTGGYVYRGKSRPDLTGWYVFGDYGSGTIWVLRQREDGSAEVLDLLASEENLTSFGEDADGELYICTQEGRIMQIR</sequence>
<feature type="region of interest" description="Disordered" evidence="1">
    <location>
        <begin position="24"/>
        <end position="68"/>
    </location>
</feature>